<reference evidence="2" key="1">
    <citation type="submission" date="2022-06" db="EMBL/GenBank/DDBJ databases">
        <title>Complete genome sequences of two strains of the flax pathogen Septoria linicola.</title>
        <authorList>
            <person name="Lapalu N."/>
            <person name="Simon A."/>
            <person name="Demenou B."/>
            <person name="Paumier D."/>
            <person name="Guillot M.-P."/>
            <person name="Gout L."/>
            <person name="Valade R."/>
        </authorList>
    </citation>
    <scope>NUCLEOTIDE SEQUENCE</scope>
    <source>
        <strain evidence="2">SE15195</strain>
    </source>
</reference>
<protein>
    <submittedName>
        <fullName evidence="2">Uncharacterized protein</fullName>
    </submittedName>
</protein>
<dbReference type="EMBL" id="CP099431">
    <property type="protein sequence ID" value="USW59641.1"/>
    <property type="molecule type" value="Genomic_DNA"/>
</dbReference>
<evidence type="ECO:0000313" key="2">
    <source>
        <dbReference type="EMBL" id="USW59641.1"/>
    </source>
</evidence>
<name>A0A9Q9EQB5_9PEZI</name>
<evidence type="ECO:0000313" key="3">
    <source>
        <dbReference type="Proteomes" id="UP001056384"/>
    </source>
</evidence>
<feature type="compositionally biased region" description="Basic and acidic residues" evidence="1">
    <location>
        <begin position="54"/>
        <end position="71"/>
    </location>
</feature>
<evidence type="ECO:0000256" key="1">
    <source>
        <dbReference type="SAM" id="MobiDB-lite"/>
    </source>
</evidence>
<keyword evidence="3" id="KW-1185">Reference proteome</keyword>
<sequence length="230" mass="25521">MAPYFPVAAQPPPVIKSLAAPVDTLDILRAYQLPHRQQTQMQADLLVHRKRKNFEGSSERAAKRSTRHEGNTADIPSFMDQNPVSKVPIVFDDPRIHDLVKGHSVLDLLAAKMQISGDVTITKQDPSILEAELTFAASAKLSEIEARFAATDRSPKFPWNVLDFPAAQPLKSLHDILSGDYNLLNDALWPHVEASKTEVARSRLVAKQVGFTCLQALRQVSKQVERLAVT</sequence>
<proteinExistence type="predicted"/>
<feature type="region of interest" description="Disordered" evidence="1">
    <location>
        <begin position="54"/>
        <end position="78"/>
    </location>
</feature>
<dbReference type="Proteomes" id="UP001056384">
    <property type="component" value="Chromosome 14"/>
</dbReference>
<organism evidence="2 3">
    <name type="scientific">Septoria linicola</name>
    <dbReference type="NCBI Taxonomy" id="215465"/>
    <lineage>
        <taxon>Eukaryota</taxon>
        <taxon>Fungi</taxon>
        <taxon>Dikarya</taxon>
        <taxon>Ascomycota</taxon>
        <taxon>Pezizomycotina</taxon>
        <taxon>Dothideomycetes</taxon>
        <taxon>Dothideomycetidae</taxon>
        <taxon>Mycosphaerellales</taxon>
        <taxon>Mycosphaerellaceae</taxon>
        <taxon>Septoria</taxon>
    </lineage>
</organism>
<dbReference type="AlphaFoldDB" id="A0A9Q9EQB5"/>
<accession>A0A9Q9EQB5</accession>
<gene>
    <name evidence="2" type="ORF">Slin15195_G129600</name>
</gene>